<reference evidence="2 3" key="1">
    <citation type="submission" date="2020-07" db="EMBL/GenBank/DDBJ databases">
        <title>Halosimplex pelagicum sp. nov. and Halosimplex rubrum sp. nov., isolated from salted brown alga Laminaria, and emended description of the genus Halosimplex.</title>
        <authorList>
            <person name="Cui H."/>
        </authorList>
    </citation>
    <scope>NUCLEOTIDE SEQUENCE [LARGE SCALE GENOMIC DNA]</scope>
    <source>
        <strain evidence="2 3">R27</strain>
    </source>
</reference>
<dbReference type="RefSeq" id="WP_179909681.1">
    <property type="nucleotide sequence ID" value="NZ_CP058910.1"/>
</dbReference>
<dbReference type="EMBL" id="CP058910">
    <property type="protein sequence ID" value="QLH79817.1"/>
    <property type="molecule type" value="Genomic_DNA"/>
</dbReference>
<evidence type="ECO:0000313" key="3">
    <source>
        <dbReference type="Proteomes" id="UP000509667"/>
    </source>
</evidence>
<sequence>MADLPEFLDNREGYVFGDFAFTNLFCYDGTLAFAFMCLVNYPARKMYQDGAFELGRKVGLPVEPRTEDILDG</sequence>
<keyword evidence="1" id="KW-0472">Membrane</keyword>
<gene>
    <name evidence="2" type="ORF">HZS55_22080</name>
</gene>
<proteinExistence type="predicted"/>
<protein>
    <submittedName>
        <fullName evidence="2">Uncharacterized protein</fullName>
    </submittedName>
</protein>
<dbReference type="AlphaFoldDB" id="A0A7D5P3G8"/>
<dbReference type="OrthoDB" id="383406at2157"/>
<keyword evidence="1" id="KW-1133">Transmembrane helix</keyword>
<keyword evidence="1" id="KW-0812">Transmembrane</keyword>
<feature type="transmembrane region" description="Helical" evidence="1">
    <location>
        <begin position="20"/>
        <end position="39"/>
    </location>
</feature>
<name>A0A7D5P3G8_9EURY</name>
<dbReference type="KEGG" id="hrr:HZS55_22080"/>
<organism evidence="2 3">
    <name type="scientific">Halosimplex rubrum</name>
    <dbReference type="NCBI Taxonomy" id="869889"/>
    <lineage>
        <taxon>Archaea</taxon>
        <taxon>Methanobacteriati</taxon>
        <taxon>Methanobacteriota</taxon>
        <taxon>Stenosarchaea group</taxon>
        <taxon>Halobacteria</taxon>
        <taxon>Halobacteriales</taxon>
        <taxon>Haloarculaceae</taxon>
        <taxon>Halosimplex</taxon>
    </lineage>
</organism>
<keyword evidence="3" id="KW-1185">Reference proteome</keyword>
<dbReference type="GeneID" id="56080613"/>
<dbReference type="Proteomes" id="UP000509667">
    <property type="component" value="Chromosome"/>
</dbReference>
<evidence type="ECO:0000256" key="1">
    <source>
        <dbReference type="SAM" id="Phobius"/>
    </source>
</evidence>
<accession>A0A7D5P3G8</accession>
<evidence type="ECO:0000313" key="2">
    <source>
        <dbReference type="EMBL" id="QLH79817.1"/>
    </source>
</evidence>